<dbReference type="InterPro" id="IPR011629">
    <property type="entry name" value="CobW-like_C"/>
</dbReference>
<dbReference type="Pfam" id="PF02492">
    <property type="entry name" value="cobW"/>
    <property type="match status" value="1"/>
</dbReference>
<dbReference type="Gene3D" id="3.40.50.300">
    <property type="entry name" value="P-loop containing nucleotide triphosphate hydrolases"/>
    <property type="match status" value="1"/>
</dbReference>
<protein>
    <recommendedName>
        <fullName evidence="7">CobW C-terminal domain-containing protein</fullName>
    </recommendedName>
</protein>
<evidence type="ECO:0000256" key="2">
    <source>
        <dbReference type="ARBA" id="ARBA00022801"/>
    </source>
</evidence>
<dbReference type="InterPro" id="IPR036627">
    <property type="entry name" value="CobW-likC_sf"/>
</dbReference>
<evidence type="ECO:0000256" key="1">
    <source>
        <dbReference type="ARBA" id="ARBA00022741"/>
    </source>
</evidence>
<dbReference type="PANTHER" id="PTHR13748">
    <property type="entry name" value="COBW-RELATED"/>
    <property type="match status" value="1"/>
</dbReference>
<feature type="domain" description="CobW C-terminal" evidence="7">
    <location>
        <begin position="389"/>
        <end position="482"/>
    </location>
</feature>
<dbReference type="PANTHER" id="PTHR13748:SF62">
    <property type="entry name" value="COBW DOMAIN-CONTAINING PROTEIN"/>
    <property type="match status" value="1"/>
</dbReference>
<dbReference type="Gene3D" id="3.30.1220.10">
    <property type="entry name" value="CobW-like, C-terminal domain"/>
    <property type="match status" value="1"/>
</dbReference>
<keyword evidence="9" id="KW-1185">Reference proteome</keyword>
<evidence type="ECO:0000256" key="6">
    <source>
        <dbReference type="SAM" id="MobiDB-lite"/>
    </source>
</evidence>
<name>A0AAE0EY52_9CHLO</name>
<evidence type="ECO:0000259" key="7">
    <source>
        <dbReference type="SMART" id="SM00833"/>
    </source>
</evidence>
<evidence type="ECO:0000256" key="3">
    <source>
        <dbReference type="ARBA" id="ARBA00023186"/>
    </source>
</evidence>
<dbReference type="CDD" id="cd03112">
    <property type="entry name" value="CobW-like"/>
    <property type="match status" value="1"/>
</dbReference>
<dbReference type="AlphaFoldDB" id="A0AAE0EY52"/>
<evidence type="ECO:0000313" key="9">
    <source>
        <dbReference type="Proteomes" id="UP001190700"/>
    </source>
</evidence>
<dbReference type="SUPFAM" id="SSF52540">
    <property type="entry name" value="P-loop containing nucleoside triphosphate hydrolases"/>
    <property type="match status" value="1"/>
</dbReference>
<dbReference type="GO" id="GO:0005737">
    <property type="term" value="C:cytoplasm"/>
    <property type="evidence" value="ECO:0007669"/>
    <property type="project" value="TreeGrafter"/>
</dbReference>
<feature type="compositionally biased region" description="Basic and acidic residues" evidence="6">
    <location>
        <begin position="317"/>
        <end position="343"/>
    </location>
</feature>
<sequence length="483" mass="52952">MAGFSLAGSMIARKSFVTSGSRNPTARATVRVHSVSRGSQARSRRSLVGKGNKVNLASVQDAIPLSVRDSRAKKIYRQGAVCQAAAEAVEYSMVDNRIPVTIITGFLGSGKTTLLNHILTQDHGLRIAVVENEFGEQDIDGSLVALVEVGEENIMMLNNGCLCCTVREDLVKMLSDLCRNKRQLFDHVLIETTGIANPAPIVQTFYLEPELNNEYKLDGVITVVDSKHVTQHLDEVKPDGIVNEAIEQIAFADRIVLNKIDLVDDSTISAVTSRIKNINGMATIVHAQRSVVDVKYVMGVGGFDLDKVEDEVNQNLAKEEESHDHDAHAHSHGHEHAADCAEPDCGHDHGHDAHAHSHGHEHAADCAEPDCGHDHGHGHGHAHVHDDSVTSISLVRKGELDLDKVNNWLGLLLETRSEDLYRMKGVLAIAGCDERFVFQGVHSLFEGVPDRPWGDEERVSKLVFIGKDLPKKEIEESFDTCFV</sequence>
<feature type="region of interest" description="Disordered" evidence="6">
    <location>
        <begin position="316"/>
        <end position="343"/>
    </location>
</feature>
<dbReference type="GO" id="GO:0000166">
    <property type="term" value="F:nucleotide binding"/>
    <property type="evidence" value="ECO:0007669"/>
    <property type="project" value="UniProtKB-KW"/>
</dbReference>
<accession>A0AAE0EY52</accession>
<dbReference type="InterPro" id="IPR027417">
    <property type="entry name" value="P-loop_NTPase"/>
</dbReference>
<keyword evidence="2" id="KW-0378">Hydrolase</keyword>
<evidence type="ECO:0000256" key="4">
    <source>
        <dbReference type="ARBA" id="ARBA00034320"/>
    </source>
</evidence>
<dbReference type="GO" id="GO:0016787">
    <property type="term" value="F:hydrolase activity"/>
    <property type="evidence" value="ECO:0007669"/>
    <property type="project" value="UniProtKB-KW"/>
</dbReference>
<dbReference type="InterPro" id="IPR051316">
    <property type="entry name" value="Zinc-reg_GTPase_activator"/>
</dbReference>
<dbReference type="Pfam" id="PF07683">
    <property type="entry name" value="CobW_C"/>
    <property type="match status" value="1"/>
</dbReference>
<proteinExistence type="inferred from homology"/>
<comment type="catalytic activity">
    <reaction evidence="5">
        <text>GTP + H2O = GDP + phosphate + H(+)</text>
        <dbReference type="Rhea" id="RHEA:19669"/>
        <dbReference type="ChEBI" id="CHEBI:15377"/>
        <dbReference type="ChEBI" id="CHEBI:15378"/>
        <dbReference type="ChEBI" id="CHEBI:37565"/>
        <dbReference type="ChEBI" id="CHEBI:43474"/>
        <dbReference type="ChEBI" id="CHEBI:58189"/>
    </reaction>
    <physiologicalReaction direction="left-to-right" evidence="5">
        <dbReference type="Rhea" id="RHEA:19670"/>
    </physiologicalReaction>
</comment>
<comment type="similarity">
    <text evidence="4">Belongs to the SIMIBI class G3E GTPase family. ZNG1 subfamily.</text>
</comment>
<dbReference type="SUPFAM" id="SSF90002">
    <property type="entry name" value="Hypothetical protein YjiA, C-terminal domain"/>
    <property type="match status" value="1"/>
</dbReference>
<dbReference type="Proteomes" id="UP001190700">
    <property type="component" value="Unassembled WGS sequence"/>
</dbReference>
<dbReference type="EMBL" id="LGRX02031787">
    <property type="protein sequence ID" value="KAK3244507.1"/>
    <property type="molecule type" value="Genomic_DNA"/>
</dbReference>
<evidence type="ECO:0000256" key="5">
    <source>
        <dbReference type="ARBA" id="ARBA00049117"/>
    </source>
</evidence>
<keyword evidence="1" id="KW-0547">Nucleotide-binding</keyword>
<dbReference type="InterPro" id="IPR003495">
    <property type="entry name" value="CobW/HypB/UreG_nucleotide-bd"/>
</dbReference>
<reference evidence="8 9" key="1">
    <citation type="journal article" date="2015" name="Genome Biol. Evol.">
        <title>Comparative Genomics of a Bacterivorous Green Alga Reveals Evolutionary Causalities and Consequences of Phago-Mixotrophic Mode of Nutrition.</title>
        <authorList>
            <person name="Burns J.A."/>
            <person name="Paasch A."/>
            <person name="Narechania A."/>
            <person name="Kim E."/>
        </authorList>
    </citation>
    <scope>NUCLEOTIDE SEQUENCE [LARGE SCALE GENOMIC DNA]</scope>
    <source>
        <strain evidence="8 9">PLY_AMNH</strain>
    </source>
</reference>
<keyword evidence="3" id="KW-0143">Chaperone</keyword>
<organism evidence="8 9">
    <name type="scientific">Cymbomonas tetramitiformis</name>
    <dbReference type="NCBI Taxonomy" id="36881"/>
    <lineage>
        <taxon>Eukaryota</taxon>
        <taxon>Viridiplantae</taxon>
        <taxon>Chlorophyta</taxon>
        <taxon>Pyramimonadophyceae</taxon>
        <taxon>Pyramimonadales</taxon>
        <taxon>Pyramimonadaceae</taxon>
        <taxon>Cymbomonas</taxon>
    </lineage>
</organism>
<gene>
    <name evidence="8" type="ORF">CYMTET_45881</name>
</gene>
<dbReference type="SMART" id="SM00833">
    <property type="entry name" value="CobW_C"/>
    <property type="match status" value="1"/>
</dbReference>
<comment type="caution">
    <text evidence="8">The sequence shown here is derived from an EMBL/GenBank/DDBJ whole genome shotgun (WGS) entry which is preliminary data.</text>
</comment>
<evidence type="ECO:0000313" key="8">
    <source>
        <dbReference type="EMBL" id="KAK3244507.1"/>
    </source>
</evidence>